<name>A0A1Y0AZ56_9LAMI</name>
<sequence>MPWCLISASRIEQELELPFTIPTYFSNDRSSDRLESLCHSQSTK</sequence>
<protein>
    <submittedName>
        <fullName evidence="1">Uncharacterized protein</fullName>
    </submittedName>
</protein>
<dbReference type="EMBL" id="KY774314">
    <property type="protein sequence ID" value="ART30447.1"/>
    <property type="molecule type" value="Genomic_DNA"/>
</dbReference>
<evidence type="ECO:0000313" key="1">
    <source>
        <dbReference type="EMBL" id="ART30447.1"/>
    </source>
</evidence>
<keyword evidence="1" id="KW-0496">Mitochondrion</keyword>
<gene>
    <name evidence="1" type="ORF">AEK19_MT0165</name>
</gene>
<reference evidence="1" key="1">
    <citation type="submission" date="2017-03" db="EMBL/GenBank/DDBJ databases">
        <title>The mitochondrial genome of the carnivorous plant Utricularia reniformis (Lentibulariaceae): structure, comparative analysis and evolutionary landmarks.</title>
        <authorList>
            <person name="Silva S.R."/>
            <person name="Alvarenga D.O."/>
            <person name="Michael T.P."/>
            <person name="Miranda V.F.O."/>
            <person name="Varani A.M."/>
        </authorList>
    </citation>
    <scope>NUCLEOTIDE SEQUENCE</scope>
</reference>
<dbReference type="AlphaFoldDB" id="A0A1Y0AZ56"/>
<accession>A0A1Y0AZ56</accession>
<proteinExistence type="predicted"/>
<organism evidence="1">
    <name type="scientific">Utricularia reniformis</name>
    <dbReference type="NCBI Taxonomy" id="192314"/>
    <lineage>
        <taxon>Eukaryota</taxon>
        <taxon>Viridiplantae</taxon>
        <taxon>Streptophyta</taxon>
        <taxon>Embryophyta</taxon>
        <taxon>Tracheophyta</taxon>
        <taxon>Spermatophyta</taxon>
        <taxon>Magnoliopsida</taxon>
        <taxon>eudicotyledons</taxon>
        <taxon>Gunneridae</taxon>
        <taxon>Pentapetalae</taxon>
        <taxon>asterids</taxon>
        <taxon>lamiids</taxon>
        <taxon>Lamiales</taxon>
        <taxon>Lentibulariaceae</taxon>
        <taxon>Utricularia</taxon>
    </lineage>
</organism>
<geneLocation type="mitochondrion" evidence="1"/>